<dbReference type="EMBL" id="BMUE01000007">
    <property type="protein sequence ID" value="GGW56745.1"/>
    <property type="molecule type" value="Genomic_DNA"/>
</dbReference>
<protein>
    <submittedName>
        <fullName evidence="1">Uncharacterized protein</fullName>
    </submittedName>
</protein>
<accession>A0A918J8U1</accession>
<dbReference type="Proteomes" id="UP000620224">
    <property type="component" value="Unassembled WGS sequence"/>
</dbReference>
<sequence length="133" mass="13559">MRESAGEATGVGDQLEVDQNLLQTVLGHSAQDREVQGGGAQRTVLHLAAAVPGGSGGGEVQAAAQVGAGEGGHHDAVIRRAAIRHCLREEVSDDLLCSRVRPACRRNAMLASANTRSGVSSATAPGIAWKTAA</sequence>
<proteinExistence type="predicted"/>
<reference evidence="1" key="1">
    <citation type="journal article" date="2014" name="Int. J. Syst. Evol. Microbiol.">
        <title>Complete genome sequence of Corynebacterium casei LMG S-19264T (=DSM 44701T), isolated from a smear-ripened cheese.</title>
        <authorList>
            <consortium name="US DOE Joint Genome Institute (JGI-PGF)"/>
            <person name="Walter F."/>
            <person name="Albersmeier A."/>
            <person name="Kalinowski J."/>
            <person name="Ruckert C."/>
        </authorList>
    </citation>
    <scope>NUCLEOTIDE SEQUENCE</scope>
    <source>
        <strain evidence="1">JCM 4490</strain>
    </source>
</reference>
<evidence type="ECO:0000313" key="2">
    <source>
        <dbReference type="Proteomes" id="UP000620224"/>
    </source>
</evidence>
<keyword evidence="2" id="KW-1185">Reference proteome</keyword>
<name>A0A918J8U1_9ACTN</name>
<gene>
    <name evidence="1" type="ORF">GCM10010503_37450</name>
</gene>
<evidence type="ECO:0000313" key="1">
    <source>
        <dbReference type="EMBL" id="GGW56745.1"/>
    </source>
</evidence>
<comment type="caution">
    <text evidence="1">The sequence shown here is derived from an EMBL/GenBank/DDBJ whole genome shotgun (WGS) entry which is preliminary data.</text>
</comment>
<organism evidence="1 2">
    <name type="scientific">Streptomyces lucensis JCM 4490</name>
    <dbReference type="NCBI Taxonomy" id="1306176"/>
    <lineage>
        <taxon>Bacteria</taxon>
        <taxon>Bacillati</taxon>
        <taxon>Actinomycetota</taxon>
        <taxon>Actinomycetes</taxon>
        <taxon>Kitasatosporales</taxon>
        <taxon>Streptomycetaceae</taxon>
        <taxon>Streptomyces</taxon>
    </lineage>
</organism>
<dbReference type="AlphaFoldDB" id="A0A918J8U1"/>
<reference evidence="1" key="2">
    <citation type="submission" date="2020-09" db="EMBL/GenBank/DDBJ databases">
        <authorList>
            <person name="Sun Q."/>
            <person name="Ohkuma M."/>
        </authorList>
    </citation>
    <scope>NUCLEOTIDE SEQUENCE</scope>
    <source>
        <strain evidence="1">JCM 4490</strain>
    </source>
</reference>